<organism evidence="2 3">
    <name type="scientific">Chryseosolibacter indicus</name>
    <dbReference type="NCBI Taxonomy" id="2782351"/>
    <lineage>
        <taxon>Bacteria</taxon>
        <taxon>Pseudomonadati</taxon>
        <taxon>Bacteroidota</taxon>
        <taxon>Cytophagia</taxon>
        <taxon>Cytophagales</taxon>
        <taxon>Chryseotaleaceae</taxon>
        <taxon>Chryseosolibacter</taxon>
    </lineage>
</organism>
<keyword evidence="1" id="KW-0175">Coiled coil</keyword>
<dbReference type="InterPro" id="IPR013783">
    <property type="entry name" value="Ig-like_fold"/>
</dbReference>
<gene>
    <name evidence="2" type="ORF">KK060_19885</name>
</gene>
<protein>
    <submittedName>
        <fullName evidence="2">Uncharacterized protein</fullName>
    </submittedName>
</protein>
<reference evidence="2 3" key="1">
    <citation type="submission" date="2021-05" db="EMBL/GenBank/DDBJ databases">
        <title>A Polyphasic approach of four new species of the genus Ohtaekwangia: Ohtaekwangia histidinii sp. nov., Ohtaekwangia cretensis sp. nov., Ohtaekwangia indiensis sp. nov., Ohtaekwangia reichenbachii sp. nov. from diverse environment.</title>
        <authorList>
            <person name="Octaviana S."/>
        </authorList>
    </citation>
    <scope>NUCLEOTIDE SEQUENCE [LARGE SCALE GENOMIC DNA]</scope>
    <source>
        <strain evidence="2 3">PWU20</strain>
    </source>
</reference>
<name>A0ABS5VW52_9BACT</name>
<keyword evidence="3" id="KW-1185">Reference proteome</keyword>
<evidence type="ECO:0000313" key="3">
    <source>
        <dbReference type="Proteomes" id="UP000772618"/>
    </source>
</evidence>
<dbReference type="RefSeq" id="WP_254155506.1">
    <property type="nucleotide sequence ID" value="NZ_JAHESD010000059.1"/>
</dbReference>
<dbReference type="Proteomes" id="UP000772618">
    <property type="component" value="Unassembled WGS sequence"/>
</dbReference>
<evidence type="ECO:0000313" key="2">
    <source>
        <dbReference type="EMBL" id="MBT1705561.1"/>
    </source>
</evidence>
<dbReference type="SUPFAM" id="SSF49313">
    <property type="entry name" value="Cadherin-like"/>
    <property type="match status" value="1"/>
</dbReference>
<accession>A0ABS5VW52</accession>
<comment type="caution">
    <text evidence="2">The sequence shown here is derived from an EMBL/GenBank/DDBJ whole genome shotgun (WGS) entry which is preliminary data.</text>
</comment>
<evidence type="ECO:0000256" key="1">
    <source>
        <dbReference type="SAM" id="Coils"/>
    </source>
</evidence>
<feature type="coiled-coil region" evidence="1">
    <location>
        <begin position="345"/>
        <end position="372"/>
    </location>
</feature>
<dbReference type="InterPro" id="IPR015919">
    <property type="entry name" value="Cadherin-like_sf"/>
</dbReference>
<proteinExistence type="predicted"/>
<dbReference type="Pfam" id="PF05345">
    <property type="entry name" value="He_PIG"/>
    <property type="match status" value="1"/>
</dbReference>
<sequence>MRYFFCSVVVVCIIWSKSFSQSEPQLIFPDSIGWNVLNENQNISFWVKTTEDRIPVFSIEGIENLNIHFDSLGNFSWKPSYDLVDRVQRSKDFSFVFRATWRNGKRASKTVTFTVNHVNRPPVVEEIPAFYVKQSSLNSYQIPGDFVFDPDGDPIIIKSVQSQLPEGANLNSQGLLTWSPSRSQFSSLKKDAIYIDFIVQDQPDKAETKGRIRVAPTQLDLPPEILILPADSLFSIKEDEPLNLKLYISDPNGDDNIRSAGFIGSDTRIPSGALKENTQLQYEFIWLPGYEFADDIKKVVDVNLTFYAVDKSNNRSQKKIKVRVNDAENMLKKDAHLFQKYRSNLVDAAMLIQQLDANQKKLNQEYKKARKGKKHRSILNASLGAVTGLSPVVIETPDQSKIVSGVGGTTVLTLGTLEATEVIGRSKESIMERIKNGIEIRNRVQASGDEFARKYVLKSARRNAEFDKDIEKLRAVLNDQRIVLLELDSFARNPSKIDDKEIKRHFVDYGEDTR</sequence>
<dbReference type="EMBL" id="JAHESD010000059">
    <property type="protein sequence ID" value="MBT1705561.1"/>
    <property type="molecule type" value="Genomic_DNA"/>
</dbReference>
<dbReference type="Gene3D" id="2.60.40.10">
    <property type="entry name" value="Immunoglobulins"/>
    <property type="match status" value="1"/>
</dbReference>